<protein>
    <submittedName>
        <fullName evidence="1">Uncharacterized protein</fullName>
    </submittedName>
</protein>
<sequence length="273" mass="32353">MQRSKPKSIRFELLKQFTKTGNRIKKSESEIKKPEKILNIFFNKFYNLVRSFWKKCSSPEYDRVKDLAEPEVWDQLFLSCHWSKKFVHKEDKIFYNLDSHKAQFSIKSCNFLMTQFLCLSTILQEYGKILSEKTEEALESLFNYRCLKTHKSSGNSKNLWVLLIMDLAYIGKEVERSQNLELAYGFLSTILEENSQKQTTQEEQCISDQYKQNLYETLFEYEKSSYDQELLSTLDTLGDNDGKFLVSNIEPFCDLSPPDCLDNYEFDSDYYLY</sequence>
<evidence type="ECO:0000313" key="1">
    <source>
        <dbReference type="EMBL" id="CAG9332511.1"/>
    </source>
</evidence>
<gene>
    <name evidence="1" type="ORF">BSTOLATCC_MIC55956</name>
</gene>
<name>A0AAU9K5R1_9CILI</name>
<organism evidence="1 2">
    <name type="scientific">Blepharisma stoltei</name>
    <dbReference type="NCBI Taxonomy" id="1481888"/>
    <lineage>
        <taxon>Eukaryota</taxon>
        <taxon>Sar</taxon>
        <taxon>Alveolata</taxon>
        <taxon>Ciliophora</taxon>
        <taxon>Postciliodesmatophora</taxon>
        <taxon>Heterotrichea</taxon>
        <taxon>Heterotrichida</taxon>
        <taxon>Blepharismidae</taxon>
        <taxon>Blepharisma</taxon>
    </lineage>
</organism>
<dbReference type="AlphaFoldDB" id="A0AAU9K5R1"/>
<dbReference type="Proteomes" id="UP001162131">
    <property type="component" value="Unassembled WGS sequence"/>
</dbReference>
<dbReference type="EMBL" id="CAJZBQ010000054">
    <property type="protein sequence ID" value="CAG9332511.1"/>
    <property type="molecule type" value="Genomic_DNA"/>
</dbReference>
<reference evidence="1" key="1">
    <citation type="submission" date="2021-09" db="EMBL/GenBank/DDBJ databases">
        <authorList>
            <consortium name="AG Swart"/>
            <person name="Singh M."/>
            <person name="Singh A."/>
            <person name="Seah K."/>
            <person name="Emmerich C."/>
        </authorList>
    </citation>
    <scope>NUCLEOTIDE SEQUENCE</scope>
    <source>
        <strain evidence="1">ATCC30299</strain>
    </source>
</reference>
<accession>A0AAU9K5R1</accession>
<keyword evidence="2" id="KW-1185">Reference proteome</keyword>
<comment type="caution">
    <text evidence="1">The sequence shown here is derived from an EMBL/GenBank/DDBJ whole genome shotgun (WGS) entry which is preliminary data.</text>
</comment>
<evidence type="ECO:0000313" key="2">
    <source>
        <dbReference type="Proteomes" id="UP001162131"/>
    </source>
</evidence>
<proteinExistence type="predicted"/>